<gene>
    <name evidence="2" type="ORF">QYE76_017211</name>
</gene>
<feature type="domain" description="Reverse transcriptase zinc-binding" evidence="1">
    <location>
        <begin position="84"/>
        <end position="168"/>
    </location>
</feature>
<name>A0AAD8PJX4_LOLMU</name>
<sequence length="266" mass="30848">MDAKAKILEETRIMLADLSSVDDHTRAWFMKRRAKSARTPDRRHAPRLGLLLDFLFCATLAPLITLAEGVEDSFRWRWESNNSYSARSCYEGMFGARVDMAGALQIWKSHAPPNCRVFMWLAARNRCWTADRLSRRGLPHPASCPFCDQEDETLDHLLMGCVLAREVWAVFLRLWGKLHWMPQPDSTLVHWLQDKKGGPGGNMDLWTAMVLVCWILWRHRNDVVFEGMAPSRAVVIRKISEEAELWRAARLFRGTLVPVEKWRCRE</sequence>
<evidence type="ECO:0000313" key="3">
    <source>
        <dbReference type="Proteomes" id="UP001231189"/>
    </source>
</evidence>
<comment type="caution">
    <text evidence="2">The sequence shown here is derived from an EMBL/GenBank/DDBJ whole genome shotgun (WGS) entry which is preliminary data.</text>
</comment>
<accession>A0AAD8PJX4</accession>
<proteinExistence type="predicted"/>
<keyword evidence="3" id="KW-1185">Reference proteome</keyword>
<dbReference type="InterPro" id="IPR026960">
    <property type="entry name" value="RVT-Znf"/>
</dbReference>
<dbReference type="AlphaFoldDB" id="A0AAD8PJX4"/>
<dbReference type="Pfam" id="PF13966">
    <property type="entry name" value="zf-RVT"/>
    <property type="match status" value="1"/>
</dbReference>
<organism evidence="2 3">
    <name type="scientific">Lolium multiflorum</name>
    <name type="common">Italian ryegrass</name>
    <name type="synonym">Lolium perenne subsp. multiflorum</name>
    <dbReference type="NCBI Taxonomy" id="4521"/>
    <lineage>
        <taxon>Eukaryota</taxon>
        <taxon>Viridiplantae</taxon>
        <taxon>Streptophyta</taxon>
        <taxon>Embryophyta</taxon>
        <taxon>Tracheophyta</taxon>
        <taxon>Spermatophyta</taxon>
        <taxon>Magnoliopsida</taxon>
        <taxon>Liliopsida</taxon>
        <taxon>Poales</taxon>
        <taxon>Poaceae</taxon>
        <taxon>BOP clade</taxon>
        <taxon>Pooideae</taxon>
        <taxon>Poodae</taxon>
        <taxon>Poeae</taxon>
        <taxon>Poeae Chloroplast Group 2 (Poeae type)</taxon>
        <taxon>Loliodinae</taxon>
        <taxon>Loliinae</taxon>
        <taxon>Lolium</taxon>
    </lineage>
</organism>
<evidence type="ECO:0000313" key="2">
    <source>
        <dbReference type="EMBL" id="KAK1564215.1"/>
    </source>
</evidence>
<dbReference type="Proteomes" id="UP001231189">
    <property type="component" value="Unassembled WGS sequence"/>
</dbReference>
<protein>
    <recommendedName>
        <fullName evidence="1">Reverse transcriptase zinc-binding domain-containing protein</fullName>
    </recommendedName>
</protein>
<reference evidence="2" key="1">
    <citation type="submission" date="2023-07" db="EMBL/GenBank/DDBJ databases">
        <title>A chromosome-level genome assembly of Lolium multiflorum.</title>
        <authorList>
            <person name="Chen Y."/>
            <person name="Copetti D."/>
            <person name="Kolliker R."/>
            <person name="Studer B."/>
        </authorList>
    </citation>
    <scope>NUCLEOTIDE SEQUENCE</scope>
    <source>
        <strain evidence="2">02402/16</strain>
        <tissue evidence="2">Leaf</tissue>
    </source>
</reference>
<evidence type="ECO:0000259" key="1">
    <source>
        <dbReference type="Pfam" id="PF13966"/>
    </source>
</evidence>
<dbReference type="EMBL" id="JAUUTY010001020">
    <property type="protein sequence ID" value="KAK1564215.1"/>
    <property type="molecule type" value="Genomic_DNA"/>
</dbReference>